<feature type="domain" description="N-acetylmuramoyl-L-alanine amidase" evidence="7">
    <location>
        <begin position="176"/>
        <end position="329"/>
    </location>
</feature>
<dbReference type="GO" id="GO:0071555">
    <property type="term" value="P:cell wall organization"/>
    <property type="evidence" value="ECO:0007669"/>
    <property type="project" value="UniProtKB-KW"/>
</dbReference>
<keyword evidence="6" id="KW-0472">Membrane</keyword>
<accession>A0A073CW76</accession>
<evidence type="ECO:0000256" key="3">
    <source>
        <dbReference type="ARBA" id="ARBA00022801"/>
    </source>
</evidence>
<name>A0A073CW76_PLAA1</name>
<keyword evidence="4" id="KW-0961">Cell wall biogenesis/degradation</keyword>
<feature type="region of interest" description="Disordered" evidence="5">
    <location>
        <begin position="68"/>
        <end position="94"/>
    </location>
</feature>
<evidence type="ECO:0000256" key="5">
    <source>
        <dbReference type="SAM" id="MobiDB-lite"/>
    </source>
</evidence>
<feature type="compositionally biased region" description="Basic and acidic residues" evidence="5">
    <location>
        <begin position="78"/>
        <end position="94"/>
    </location>
</feature>
<proteinExistence type="predicted"/>
<dbReference type="GO" id="GO:0008745">
    <property type="term" value="F:N-acetylmuramoyl-L-alanine amidase activity"/>
    <property type="evidence" value="ECO:0007669"/>
    <property type="project" value="UniProtKB-EC"/>
</dbReference>
<evidence type="ECO:0000256" key="2">
    <source>
        <dbReference type="ARBA" id="ARBA00011901"/>
    </source>
</evidence>
<dbReference type="STRING" id="388467.A19Y_3477"/>
<feature type="transmembrane region" description="Helical" evidence="6">
    <location>
        <begin position="21"/>
        <end position="40"/>
    </location>
</feature>
<keyword evidence="6" id="KW-0812">Transmembrane</keyword>
<evidence type="ECO:0000313" key="8">
    <source>
        <dbReference type="EMBL" id="KEI68245.1"/>
    </source>
</evidence>
<dbReference type="InterPro" id="IPR051206">
    <property type="entry name" value="NAMLAA_amidase_2"/>
</dbReference>
<evidence type="ECO:0000259" key="7">
    <source>
        <dbReference type="SMART" id="SM00644"/>
    </source>
</evidence>
<reference evidence="8 9" key="1">
    <citation type="journal article" date="2014" name="Appl. Environ. Microbiol.">
        <title>Elucidation of insertion elements encoded on plasmids and in vitro construction of shuttle vectors from the toxic cyanobacterium Planktothrix.</title>
        <authorList>
            <person name="Christiansen G."/>
            <person name="Goesmann A."/>
            <person name="Kurmayer R."/>
        </authorList>
    </citation>
    <scope>NUCLEOTIDE SEQUENCE [LARGE SCALE GENOMIC DNA]</scope>
    <source>
        <strain evidence="8 9">NIVA-CYA 126/8</strain>
    </source>
</reference>
<evidence type="ECO:0000256" key="6">
    <source>
        <dbReference type="SAM" id="Phobius"/>
    </source>
</evidence>
<protein>
    <recommendedName>
        <fullName evidence="2">N-acetylmuramoyl-L-alanine amidase</fullName>
        <ecNumber evidence="2">3.5.1.28</ecNumber>
    </recommendedName>
</protein>
<dbReference type="Gene3D" id="3.40.80.10">
    <property type="entry name" value="Peptidoglycan recognition protein-like"/>
    <property type="match status" value="1"/>
</dbReference>
<evidence type="ECO:0000256" key="1">
    <source>
        <dbReference type="ARBA" id="ARBA00001561"/>
    </source>
</evidence>
<dbReference type="SMART" id="SM00644">
    <property type="entry name" value="Ami_2"/>
    <property type="match status" value="1"/>
</dbReference>
<dbReference type="AlphaFoldDB" id="A0A073CW76"/>
<dbReference type="Pfam" id="PF01510">
    <property type="entry name" value="Amidase_2"/>
    <property type="match status" value="1"/>
</dbReference>
<dbReference type="eggNOG" id="COG3023">
    <property type="taxonomic scope" value="Bacteria"/>
</dbReference>
<sequence>MLLYTGKHCTSTGLNSPMRKWTPILLLTLYLLAVGVTIGLKNQDWILAQGMTLWQQQPAPVTFERVTEETVSSPPKPAEVKLVDDEKPPEPPKVKEPEAKMMVNANNIPVQGTCALQPDPNPPVNGRPGPAVNPVTLYRFRRPTDVQTANLQGGAGYTPNEYQAMANATNYGQRFLYDINGQPVNNAPIVVIHETVSDVYSAVNLFQNPQASEDNQASYHTLIMLTGDIVYIVPPDLRAFGAGNSVFASSTGTETVKTHAKRPPSVNNFAYHVSLETPVDGRNNANSHSGYTNAQYQSLAWLVAKTGVPDARITTHAAVDRSGERRDPRSFDGQLFSQYLQSYTRTQEIMISCQSAYLN</sequence>
<dbReference type="Proteomes" id="UP000027395">
    <property type="component" value="Chromosome"/>
</dbReference>
<dbReference type="InterPro" id="IPR002502">
    <property type="entry name" value="Amidase_domain"/>
</dbReference>
<dbReference type="EMBL" id="CM002803">
    <property type="protein sequence ID" value="KEI68245.1"/>
    <property type="molecule type" value="Genomic_DNA"/>
</dbReference>
<dbReference type="HOGENOM" id="CLU_052963_0_0_3"/>
<organism evidence="8 9">
    <name type="scientific">Planktothrix agardhii (strain NIVA-CYA 126/8)</name>
    <dbReference type="NCBI Taxonomy" id="388467"/>
    <lineage>
        <taxon>Bacteria</taxon>
        <taxon>Bacillati</taxon>
        <taxon>Cyanobacteriota</taxon>
        <taxon>Cyanophyceae</taxon>
        <taxon>Oscillatoriophycideae</taxon>
        <taxon>Oscillatoriales</taxon>
        <taxon>Microcoleaceae</taxon>
        <taxon>Planktothrix</taxon>
    </lineage>
</organism>
<dbReference type="PATRIC" id="fig|388467.6.peg.3422"/>
<dbReference type="PANTHER" id="PTHR30417:SF1">
    <property type="entry name" value="N-ACETYLMURAMOYL-L-ALANINE AMIDASE AMID"/>
    <property type="match status" value="1"/>
</dbReference>
<dbReference type="PANTHER" id="PTHR30417">
    <property type="entry name" value="N-ACETYLMURAMOYL-L-ALANINE AMIDASE AMID"/>
    <property type="match status" value="1"/>
</dbReference>
<evidence type="ECO:0000313" key="9">
    <source>
        <dbReference type="Proteomes" id="UP000027395"/>
    </source>
</evidence>
<comment type="catalytic activity">
    <reaction evidence="1">
        <text>Hydrolyzes the link between N-acetylmuramoyl residues and L-amino acid residues in certain cell-wall glycopeptides.</text>
        <dbReference type="EC" id="3.5.1.28"/>
    </reaction>
</comment>
<keyword evidence="9" id="KW-1185">Reference proteome</keyword>
<dbReference type="CDD" id="cd06583">
    <property type="entry name" value="PGRP"/>
    <property type="match status" value="1"/>
</dbReference>
<dbReference type="InterPro" id="IPR036505">
    <property type="entry name" value="Amidase/PGRP_sf"/>
</dbReference>
<dbReference type="EC" id="3.5.1.28" evidence="2"/>
<gene>
    <name evidence="8" type="ORF">A19Y_3477</name>
</gene>
<evidence type="ECO:0000256" key="4">
    <source>
        <dbReference type="ARBA" id="ARBA00023316"/>
    </source>
</evidence>
<dbReference type="SUPFAM" id="SSF55846">
    <property type="entry name" value="N-acetylmuramoyl-L-alanine amidase-like"/>
    <property type="match status" value="1"/>
</dbReference>
<dbReference type="GO" id="GO:0009253">
    <property type="term" value="P:peptidoglycan catabolic process"/>
    <property type="evidence" value="ECO:0007669"/>
    <property type="project" value="InterPro"/>
</dbReference>
<dbReference type="GO" id="GO:0009254">
    <property type="term" value="P:peptidoglycan turnover"/>
    <property type="evidence" value="ECO:0007669"/>
    <property type="project" value="TreeGrafter"/>
</dbReference>
<keyword evidence="3" id="KW-0378">Hydrolase</keyword>
<keyword evidence="6" id="KW-1133">Transmembrane helix</keyword>